<feature type="domain" description="YjeF N-terminal" evidence="16">
    <location>
        <begin position="10"/>
        <end position="213"/>
    </location>
</feature>
<evidence type="ECO:0000313" key="18">
    <source>
        <dbReference type="Proteomes" id="UP001446032"/>
    </source>
</evidence>
<dbReference type="Gene3D" id="3.40.50.10260">
    <property type="entry name" value="YjeF N-terminal domain"/>
    <property type="match status" value="1"/>
</dbReference>
<comment type="catalytic activity">
    <reaction evidence="13">
        <text>(6S)-NADHX + ADP = AMP + phosphate + NADH + H(+)</text>
        <dbReference type="Rhea" id="RHEA:32223"/>
        <dbReference type="ChEBI" id="CHEBI:15378"/>
        <dbReference type="ChEBI" id="CHEBI:43474"/>
        <dbReference type="ChEBI" id="CHEBI:57945"/>
        <dbReference type="ChEBI" id="CHEBI:64074"/>
        <dbReference type="ChEBI" id="CHEBI:456215"/>
        <dbReference type="ChEBI" id="CHEBI:456216"/>
        <dbReference type="EC" id="4.2.1.136"/>
    </reaction>
</comment>
<keyword evidence="17" id="KW-0413">Isomerase</keyword>
<dbReference type="RefSeq" id="WP_349077701.1">
    <property type="nucleotide sequence ID" value="NZ_JBBMEI010000009.1"/>
</dbReference>
<evidence type="ECO:0000256" key="7">
    <source>
        <dbReference type="ARBA" id="ARBA00022840"/>
    </source>
</evidence>
<comment type="caution">
    <text evidence="17">The sequence shown here is derived from an EMBL/GenBank/DDBJ whole genome shotgun (WGS) entry which is preliminary data.</text>
</comment>
<dbReference type="PANTHER" id="PTHR12592">
    <property type="entry name" value="ATP-DEPENDENT (S)-NAD(P)H-HYDRATE DEHYDRATASE FAMILY MEMBER"/>
    <property type="match status" value="1"/>
</dbReference>
<feature type="non-terminal residue" evidence="17">
    <location>
        <position position="321"/>
    </location>
</feature>
<dbReference type="PANTHER" id="PTHR12592:SF0">
    <property type="entry name" value="ATP-DEPENDENT (S)-NAD(P)H-HYDRATE DEHYDRATASE"/>
    <property type="match status" value="1"/>
</dbReference>
<dbReference type="HAMAP" id="MF_01966">
    <property type="entry name" value="NADHX_epimerase"/>
    <property type="match status" value="1"/>
</dbReference>
<organism evidence="17 18">
    <name type="scientific">Blautia intestinihominis</name>
    <dbReference type="NCBI Taxonomy" id="3133152"/>
    <lineage>
        <taxon>Bacteria</taxon>
        <taxon>Bacillati</taxon>
        <taxon>Bacillota</taxon>
        <taxon>Clostridia</taxon>
        <taxon>Lachnospirales</taxon>
        <taxon>Lachnospiraceae</taxon>
        <taxon>Blautia</taxon>
    </lineage>
</organism>
<evidence type="ECO:0000256" key="1">
    <source>
        <dbReference type="ARBA" id="ARBA00001958"/>
    </source>
</evidence>
<dbReference type="InterPro" id="IPR029056">
    <property type="entry name" value="Ribokinase-like"/>
</dbReference>
<evidence type="ECO:0000256" key="14">
    <source>
        <dbReference type="ARBA" id="ARBA00049209"/>
    </source>
</evidence>
<accession>A0ABV1AIH4</accession>
<dbReference type="InterPro" id="IPR036652">
    <property type="entry name" value="YjeF_N_dom_sf"/>
</dbReference>
<comment type="similarity">
    <text evidence="2">In the N-terminal section; belongs to the NnrE/AIBP family.</text>
</comment>
<evidence type="ECO:0000256" key="8">
    <source>
        <dbReference type="ARBA" id="ARBA00022857"/>
    </source>
</evidence>
<evidence type="ECO:0000256" key="4">
    <source>
        <dbReference type="ARBA" id="ARBA00013129"/>
    </source>
</evidence>
<evidence type="ECO:0000256" key="12">
    <source>
        <dbReference type="ARBA" id="ARBA00032624"/>
    </source>
</evidence>
<dbReference type="Pfam" id="PF01256">
    <property type="entry name" value="Carb_kinase"/>
    <property type="match status" value="1"/>
</dbReference>
<keyword evidence="18" id="KW-1185">Reference proteome</keyword>
<dbReference type="NCBIfam" id="TIGR00197">
    <property type="entry name" value="yjeF_nterm"/>
    <property type="match status" value="1"/>
</dbReference>
<dbReference type="EC" id="4.2.1.136" evidence="4"/>
<evidence type="ECO:0000256" key="11">
    <source>
        <dbReference type="ARBA" id="ARBA00025153"/>
    </source>
</evidence>
<comment type="cofactor">
    <cofactor evidence="1">
        <name>K(+)</name>
        <dbReference type="ChEBI" id="CHEBI:29103"/>
    </cofactor>
</comment>
<keyword evidence="10" id="KW-0456">Lyase</keyword>
<gene>
    <name evidence="17" type="ORF">WMO75_04710</name>
</gene>
<protein>
    <recommendedName>
        <fullName evidence="5">Bifunctional NAD(P)H-hydrate repair enzyme Nnr</fullName>
        <ecNumber evidence="4">4.2.1.136</ecNumber>
    </recommendedName>
    <alternativeName>
        <fullName evidence="12">Nicotinamide nucleotide repair protein</fullName>
    </alternativeName>
</protein>
<dbReference type="InterPro" id="IPR004443">
    <property type="entry name" value="YjeF_N_dom"/>
</dbReference>
<evidence type="ECO:0000259" key="15">
    <source>
        <dbReference type="PROSITE" id="PS51383"/>
    </source>
</evidence>
<evidence type="ECO:0000256" key="9">
    <source>
        <dbReference type="ARBA" id="ARBA00023027"/>
    </source>
</evidence>
<name>A0ABV1AIH4_9FIRM</name>
<dbReference type="SUPFAM" id="SSF53613">
    <property type="entry name" value="Ribokinase-like"/>
    <property type="match status" value="1"/>
</dbReference>
<comment type="function">
    <text evidence="11">Bifunctional enzyme that catalyzes the epimerization of the S- and R-forms of NAD(P)HX and the dehydration of the S-form of NAD(P)HX at the expense of ADP, which is converted to AMP. This allows the repair of both epimers of NAD(P)HX, a damaged form of NAD(P)H that is a result of enzymatic or heat-dependent hydration.</text>
</comment>
<keyword evidence="8" id="KW-0521">NADP</keyword>
<evidence type="ECO:0000256" key="3">
    <source>
        <dbReference type="ARBA" id="ARBA00009524"/>
    </source>
</evidence>
<evidence type="ECO:0000256" key="6">
    <source>
        <dbReference type="ARBA" id="ARBA00022741"/>
    </source>
</evidence>
<keyword evidence="6" id="KW-0547">Nucleotide-binding</keyword>
<dbReference type="Pfam" id="PF03853">
    <property type="entry name" value="YjeF_N"/>
    <property type="match status" value="1"/>
</dbReference>
<evidence type="ECO:0000256" key="2">
    <source>
        <dbReference type="ARBA" id="ARBA00006001"/>
    </source>
</evidence>
<comment type="catalytic activity">
    <reaction evidence="14">
        <text>(6S)-NADPHX + ADP = AMP + phosphate + NADPH + H(+)</text>
        <dbReference type="Rhea" id="RHEA:32235"/>
        <dbReference type="ChEBI" id="CHEBI:15378"/>
        <dbReference type="ChEBI" id="CHEBI:43474"/>
        <dbReference type="ChEBI" id="CHEBI:57783"/>
        <dbReference type="ChEBI" id="CHEBI:64076"/>
        <dbReference type="ChEBI" id="CHEBI:456215"/>
        <dbReference type="ChEBI" id="CHEBI:456216"/>
        <dbReference type="EC" id="4.2.1.136"/>
    </reaction>
</comment>
<evidence type="ECO:0000256" key="10">
    <source>
        <dbReference type="ARBA" id="ARBA00023239"/>
    </source>
</evidence>
<dbReference type="GO" id="GO:0052856">
    <property type="term" value="F:NAD(P)HX epimerase activity"/>
    <property type="evidence" value="ECO:0007669"/>
    <property type="project" value="UniProtKB-EC"/>
</dbReference>
<dbReference type="PROSITE" id="PS51385">
    <property type="entry name" value="YJEF_N"/>
    <property type="match status" value="1"/>
</dbReference>
<dbReference type="Gene3D" id="3.40.1190.20">
    <property type="match status" value="1"/>
</dbReference>
<dbReference type="PROSITE" id="PS51383">
    <property type="entry name" value="YJEF_C_3"/>
    <property type="match status" value="1"/>
</dbReference>
<dbReference type="SUPFAM" id="SSF64153">
    <property type="entry name" value="YjeF N-terminal domain-like"/>
    <property type="match status" value="1"/>
</dbReference>
<sequence length="321" mass="34114">MKRIVGGSEMKALDSCTITGMGVPSCVLMERAALAVVDAMEGHFAEMSQKQRILCVCGGGNNGGDGVAIARILHLHGYNAEIYMLGNPDHRTKETRRQLKIAENYQVPLVNNLAAGEYTTIVDAIFGVGLDRSIEGKYIEIIQALNEVSAWKVAVDLPSGVCSNTGRELGIAFRADLTVTFAFCKTGLCFYPGKNFAGKIVVADVGIYENPDLPTRKAALEKKDLQKLPLRAANGNKGTFGKVLVVAGSKGMCGAAYLCAEGAFAAGAGMVKILTDEENRIPLQTLLPEAMFADDAGGNEAWVNAMHWCDIVVIGPGLGQS</sequence>
<comment type="similarity">
    <text evidence="3">In the C-terminal section; belongs to the NnrD/CARKD family.</text>
</comment>
<keyword evidence="7" id="KW-0067">ATP-binding</keyword>
<reference evidence="17 18" key="1">
    <citation type="submission" date="2024-03" db="EMBL/GenBank/DDBJ databases">
        <title>Human intestinal bacterial collection.</title>
        <authorList>
            <person name="Pauvert C."/>
            <person name="Hitch T.C.A."/>
            <person name="Clavel T."/>
        </authorList>
    </citation>
    <scope>NUCLEOTIDE SEQUENCE [LARGE SCALE GENOMIC DNA]</scope>
    <source>
        <strain evidence="17 18">CLA-AA-H95</strain>
    </source>
</reference>
<dbReference type="InterPro" id="IPR000631">
    <property type="entry name" value="CARKD"/>
</dbReference>
<dbReference type="EMBL" id="JBBMEI010000009">
    <property type="protein sequence ID" value="MEQ2357652.1"/>
    <property type="molecule type" value="Genomic_DNA"/>
</dbReference>
<evidence type="ECO:0000313" key="17">
    <source>
        <dbReference type="EMBL" id="MEQ2357652.1"/>
    </source>
</evidence>
<evidence type="ECO:0000259" key="16">
    <source>
        <dbReference type="PROSITE" id="PS51385"/>
    </source>
</evidence>
<feature type="domain" description="YjeF C-terminal" evidence="15">
    <location>
        <begin position="220"/>
        <end position="321"/>
    </location>
</feature>
<evidence type="ECO:0000256" key="13">
    <source>
        <dbReference type="ARBA" id="ARBA00048238"/>
    </source>
</evidence>
<dbReference type="Proteomes" id="UP001446032">
    <property type="component" value="Unassembled WGS sequence"/>
</dbReference>
<proteinExistence type="inferred from homology"/>
<evidence type="ECO:0000256" key="5">
    <source>
        <dbReference type="ARBA" id="ARBA00018591"/>
    </source>
</evidence>
<keyword evidence="9" id="KW-0520">NAD</keyword>